<feature type="transmembrane region" description="Helical" evidence="1">
    <location>
        <begin position="260"/>
        <end position="281"/>
    </location>
</feature>
<dbReference type="Proteomes" id="UP000233524">
    <property type="component" value="Unassembled WGS sequence"/>
</dbReference>
<dbReference type="VEuPathDB" id="FungiDB:jhhlp_007941"/>
<dbReference type="PANTHER" id="PTHR11360:SF305">
    <property type="entry name" value="MAJOR FACILITATOR SUPERFAMILY (MFS) PROFILE DOMAIN-CONTAINING PROTEIN"/>
    <property type="match status" value="1"/>
</dbReference>
<comment type="caution">
    <text evidence="2">The sequence shown here is derived from an EMBL/GenBank/DDBJ whole genome shotgun (WGS) entry which is preliminary data.</text>
</comment>
<feature type="transmembrane region" description="Helical" evidence="1">
    <location>
        <begin position="51"/>
        <end position="71"/>
    </location>
</feature>
<dbReference type="InParanoid" id="A0A2N3N109"/>
<dbReference type="STRING" id="41688.A0A2N3N109"/>
<reference evidence="2 3" key="1">
    <citation type="journal article" date="2017" name="G3 (Bethesda)">
        <title>First Draft Genome Sequence of the Pathogenic Fungus Lomentospora prolificans (Formerly Scedosporium prolificans).</title>
        <authorList>
            <person name="Luo R."/>
            <person name="Zimin A."/>
            <person name="Workman R."/>
            <person name="Fan Y."/>
            <person name="Pertea G."/>
            <person name="Grossman N."/>
            <person name="Wear M.P."/>
            <person name="Jia B."/>
            <person name="Miller H."/>
            <person name="Casadevall A."/>
            <person name="Timp W."/>
            <person name="Zhang S.X."/>
            <person name="Salzberg S.L."/>
        </authorList>
    </citation>
    <scope>NUCLEOTIDE SEQUENCE [LARGE SCALE GENOMIC DNA]</scope>
    <source>
        <strain evidence="2 3">JHH-5317</strain>
    </source>
</reference>
<dbReference type="SUPFAM" id="SSF103473">
    <property type="entry name" value="MFS general substrate transporter"/>
    <property type="match status" value="1"/>
</dbReference>
<proteinExistence type="predicted"/>
<dbReference type="AlphaFoldDB" id="A0A2N3N109"/>
<dbReference type="OrthoDB" id="6499973at2759"/>
<dbReference type="InterPro" id="IPR036259">
    <property type="entry name" value="MFS_trans_sf"/>
</dbReference>
<keyword evidence="1" id="KW-1133">Transmembrane helix</keyword>
<protein>
    <recommendedName>
        <fullName evidence="4">Major facilitator superfamily (MFS) profile domain-containing protein</fullName>
    </recommendedName>
</protein>
<sequence>MSPLTAIVVAQMINRIRYTITTAIGAFFLGLGEFTAGWSTKSVPAMFATQGFLFGIGTSLIFLSAATVPSLQFSSLRQRNRGLTTEVVYGGTGVGSAVIALSLDKMIAVPGLETSPKILGASTWTICLPASYFLKPRSGRGRAVFQGAMDSFPIRVGIRFLTSLLRRLFRSLKFIIMLLMSAIATATFPLVVPPFLPPLYISSIALLSQAGAAISASWELGLGRRPYWHGQGLGVEFVLADCLLEAYGGAQGGITAFRPAFFHAVSLTIASASLVLVLRLMMNRNLLARV</sequence>
<accession>A0A2N3N109</accession>
<dbReference type="PANTHER" id="PTHR11360">
    <property type="entry name" value="MONOCARBOXYLATE TRANSPORTER"/>
    <property type="match status" value="1"/>
</dbReference>
<gene>
    <name evidence="2" type="ORF">jhhlp_007941</name>
</gene>
<keyword evidence="1" id="KW-0472">Membrane</keyword>
<dbReference type="InterPro" id="IPR050327">
    <property type="entry name" value="Proton-linked_MCT"/>
</dbReference>
<organism evidence="2 3">
    <name type="scientific">Lomentospora prolificans</name>
    <dbReference type="NCBI Taxonomy" id="41688"/>
    <lineage>
        <taxon>Eukaryota</taxon>
        <taxon>Fungi</taxon>
        <taxon>Dikarya</taxon>
        <taxon>Ascomycota</taxon>
        <taxon>Pezizomycotina</taxon>
        <taxon>Sordariomycetes</taxon>
        <taxon>Hypocreomycetidae</taxon>
        <taxon>Microascales</taxon>
        <taxon>Microascaceae</taxon>
        <taxon>Lomentospora</taxon>
    </lineage>
</organism>
<feature type="transmembrane region" description="Helical" evidence="1">
    <location>
        <begin position="174"/>
        <end position="192"/>
    </location>
</feature>
<evidence type="ECO:0000313" key="3">
    <source>
        <dbReference type="Proteomes" id="UP000233524"/>
    </source>
</evidence>
<evidence type="ECO:0000256" key="1">
    <source>
        <dbReference type="SAM" id="Phobius"/>
    </source>
</evidence>
<keyword evidence="3" id="KW-1185">Reference proteome</keyword>
<evidence type="ECO:0008006" key="4">
    <source>
        <dbReference type="Google" id="ProtNLM"/>
    </source>
</evidence>
<name>A0A2N3N109_9PEZI</name>
<evidence type="ECO:0000313" key="2">
    <source>
        <dbReference type="EMBL" id="PKS06107.1"/>
    </source>
</evidence>
<keyword evidence="1" id="KW-0812">Transmembrane</keyword>
<feature type="transmembrane region" description="Helical" evidence="1">
    <location>
        <begin position="20"/>
        <end position="39"/>
    </location>
</feature>
<dbReference type="EMBL" id="NLAX01001139">
    <property type="protein sequence ID" value="PKS06107.1"/>
    <property type="molecule type" value="Genomic_DNA"/>
</dbReference>